<sequence>MTQSLEPGFSYSQAALRELVENVLAEAKRQGASSCDVDVSEGVGQSVSVRLGEVETIEYNRDKGVGVTLYVGQRKGHASTSDFSPAALAQTVGAALAIARYTAEDEAAGLADADQMASVFPELDLYHPWDLPVETAIDLARRCEDAARSVDGRISNSEGATVSSHVGQSIYGNSHGFIGLNVSSRHSISCAVIAQEGEAMQRDHWYSVARAAADLEAAEQVGRTAGERGIARLGARRIKTGDYPVLYDPSLAAGLIGHLVSAVSGGSLYRKASFLLDSLGQQVFSPIVQISEDPFLARGLASSSYDAEGVACRQRELVSDGVLNGWFLGSYSARKLGMKSTGNAGGNHNLIVAPTAGGFADMLKRLDTGLYVTELLGQGINGITGDYSRGAAGFWVENGRIVHPVEEITIAGNLKEMFRAIVAIGSDREMRGSKRVGSILVENMMVAGE</sequence>
<evidence type="ECO:0000256" key="1">
    <source>
        <dbReference type="ARBA" id="ARBA00005836"/>
    </source>
</evidence>
<dbReference type="EMBL" id="CP041730">
    <property type="protein sequence ID" value="QDQ29105.1"/>
    <property type="molecule type" value="Genomic_DNA"/>
</dbReference>
<dbReference type="GO" id="GO:0005829">
    <property type="term" value="C:cytosol"/>
    <property type="evidence" value="ECO:0007669"/>
    <property type="project" value="TreeGrafter"/>
</dbReference>
<feature type="domain" description="Metalloprotease TldD/E N-terminal" evidence="2">
    <location>
        <begin position="35"/>
        <end position="99"/>
    </location>
</feature>
<reference evidence="6" key="1">
    <citation type="submission" date="2019-07" db="EMBL/GenBank/DDBJ databases">
        <title>Chitinimonas sp. nov., isolated from Ny-Alesund, arctica soil.</title>
        <authorList>
            <person name="Xu Q."/>
            <person name="Peng F."/>
        </authorList>
    </citation>
    <scope>NUCLEOTIDE SEQUENCE [LARGE SCALE GENOMIC DNA]</scope>
    <source>
        <strain evidence="6">R3-44</strain>
    </source>
</reference>
<comment type="similarity">
    <text evidence="1">Belongs to the peptidase U62 family.</text>
</comment>
<dbReference type="Pfam" id="PF19289">
    <property type="entry name" value="PmbA_TldD_3rd"/>
    <property type="match status" value="1"/>
</dbReference>
<protein>
    <submittedName>
        <fullName evidence="5">Metalloprotease PmbA</fullName>
    </submittedName>
</protein>
<keyword evidence="5" id="KW-0482">Metalloprotease</keyword>
<dbReference type="InterPro" id="IPR036059">
    <property type="entry name" value="TldD/PmbA_sf"/>
</dbReference>
<dbReference type="Gene3D" id="3.30.2290.10">
    <property type="entry name" value="PmbA/TldD superfamily"/>
    <property type="match status" value="1"/>
</dbReference>
<evidence type="ECO:0000313" key="6">
    <source>
        <dbReference type="Proteomes" id="UP000317550"/>
    </source>
</evidence>
<evidence type="ECO:0000259" key="3">
    <source>
        <dbReference type="Pfam" id="PF19289"/>
    </source>
</evidence>
<evidence type="ECO:0000259" key="2">
    <source>
        <dbReference type="Pfam" id="PF01523"/>
    </source>
</evidence>
<evidence type="ECO:0000259" key="4">
    <source>
        <dbReference type="Pfam" id="PF19290"/>
    </source>
</evidence>
<organism evidence="5 6">
    <name type="scientific">Chitinimonas arctica</name>
    <dbReference type="NCBI Taxonomy" id="2594795"/>
    <lineage>
        <taxon>Bacteria</taxon>
        <taxon>Pseudomonadati</taxon>
        <taxon>Pseudomonadota</taxon>
        <taxon>Betaproteobacteria</taxon>
        <taxon>Neisseriales</taxon>
        <taxon>Chitinibacteraceae</taxon>
        <taxon>Chitinimonas</taxon>
    </lineage>
</organism>
<dbReference type="GO" id="GO:0006508">
    <property type="term" value="P:proteolysis"/>
    <property type="evidence" value="ECO:0007669"/>
    <property type="project" value="UniProtKB-KW"/>
</dbReference>
<dbReference type="InterPro" id="IPR045570">
    <property type="entry name" value="Metalloprtase-TldD/E_cen_dom"/>
</dbReference>
<gene>
    <name evidence="5" type="primary">pmbA</name>
    <name evidence="5" type="ORF">FNU76_23670</name>
</gene>
<dbReference type="Pfam" id="PF19290">
    <property type="entry name" value="PmbA_TldD_2nd"/>
    <property type="match status" value="1"/>
</dbReference>
<feature type="domain" description="Metalloprotease TldD/E central" evidence="4">
    <location>
        <begin position="126"/>
        <end position="233"/>
    </location>
</feature>
<keyword evidence="6" id="KW-1185">Reference proteome</keyword>
<dbReference type="PANTHER" id="PTHR43421">
    <property type="entry name" value="METALLOPROTEASE PMBA"/>
    <property type="match status" value="1"/>
</dbReference>
<dbReference type="RefSeq" id="WP_144280485.1">
    <property type="nucleotide sequence ID" value="NZ_CP041730.1"/>
</dbReference>
<dbReference type="InterPro" id="IPR002510">
    <property type="entry name" value="Metalloprtase-TldD/E_N"/>
</dbReference>
<accession>A0A516SLU3</accession>
<dbReference type="InterPro" id="IPR035068">
    <property type="entry name" value="TldD/PmbA_N"/>
</dbReference>
<dbReference type="Pfam" id="PF01523">
    <property type="entry name" value="PmbA_TldD_1st"/>
    <property type="match status" value="1"/>
</dbReference>
<dbReference type="InterPro" id="IPR047657">
    <property type="entry name" value="PmbA"/>
</dbReference>
<proteinExistence type="inferred from homology"/>
<feature type="domain" description="Metalloprotease TldD/E C-terminal" evidence="3">
    <location>
        <begin position="240"/>
        <end position="448"/>
    </location>
</feature>
<dbReference type="KEGG" id="cari:FNU76_23670"/>
<dbReference type="NCBIfam" id="NF008268">
    <property type="entry name" value="PRK11040.1"/>
    <property type="match status" value="1"/>
</dbReference>
<keyword evidence="5" id="KW-0378">Hydrolase</keyword>
<keyword evidence="5" id="KW-0645">Protease</keyword>
<dbReference type="AlphaFoldDB" id="A0A516SLU3"/>
<name>A0A516SLU3_9NEIS</name>
<dbReference type="InterPro" id="IPR045569">
    <property type="entry name" value="Metalloprtase-TldD/E_C"/>
</dbReference>
<dbReference type="SUPFAM" id="SSF111283">
    <property type="entry name" value="Putative modulator of DNA gyrase, PmbA/TldD"/>
    <property type="match status" value="1"/>
</dbReference>
<dbReference type="PANTHER" id="PTHR43421:SF1">
    <property type="entry name" value="METALLOPROTEASE PMBA"/>
    <property type="match status" value="1"/>
</dbReference>
<dbReference type="OrthoDB" id="9763230at2"/>
<dbReference type="GO" id="GO:0008237">
    <property type="term" value="F:metallopeptidase activity"/>
    <property type="evidence" value="ECO:0007669"/>
    <property type="project" value="UniProtKB-KW"/>
</dbReference>
<evidence type="ECO:0000313" key="5">
    <source>
        <dbReference type="EMBL" id="QDQ29105.1"/>
    </source>
</evidence>
<dbReference type="Proteomes" id="UP000317550">
    <property type="component" value="Chromosome"/>
</dbReference>